<evidence type="ECO:0000313" key="2">
    <source>
        <dbReference type="EMBL" id="GBN49540.1"/>
    </source>
</evidence>
<feature type="domain" description="DDE-1" evidence="1">
    <location>
        <begin position="22"/>
        <end position="198"/>
    </location>
</feature>
<dbReference type="InterPro" id="IPR036397">
    <property type="entry name" value="RNaseH_sf"/>
</dbReference>
<evidence type="ECO:0000313" key="3">
    <source>
        <dbReference type="Proteomes" id="UP000499080"/>
    </source>
</evidence>
<dbReference type="PANTHER" id="PTHR19303:SF16">
    <property type="entry name" value="JERKY PROTEIN HOMOLOG-LIKE"/>
    <property type="match status" value="1"/>
</dbReference>
<dbReference type="EMBL" id="BGPR01011089">
    <property type="protein sequence ID" value="GBN49540.1"/>
    <property type="molecule type" value="Genomic_DNA"/>
</dbReference>
<dbReference type="Proteomes" id="UP000499080">
    <property type="component" value="Unassembled WGS sequence"/>
</dbReference>
<dbReference type="OrthoDB" id="6428588at2759"/>
<dbReference type="Pfam" id="PF03184">
    <property type="entry name" value="DDE_1"/>
    <property type="match status" value="1"/>
</dbReference>
<dbReference type="Gene3D" id="3.30.420.10">
    <property type="entry name" value="Ribonuclease H-like superfamily/Ribonuclease H"/>
    <property type="match status" value="1"/>
</dbReference>
<proteinExistence type="predicted"/>
<dbReference type="PANTHER" id="PTHR19303">
    <property type="entry name" value="TRANSPOSON"/>
    <property type="match status" value="1"/>
</dbReference>
<dbReference type="InterPro" id="IPR004875">
    <property type="entry name" value="DDE_SF_endonuclease_dom"/>
</dbReference>
<evidence type="ECO:0000259" key="1">
    <source>
        <dbReference type="Pfam" id="PF03184"/>
    </source>
</evidence>
<protein>
    <submittedName>
        <fullName evidence="2">Jerky-like</fullName>
    </submittedName>
</protein>
<dbReference type="GO" id="GO:0005634">
    <property type="term" value="C:nucleus"/>
    <property type="evidence" value="ECO:0007669"/>
    <property type="project" value="TreeGrafter"/>
</dbReference>
<sequence>MLPDKTLADHNEKVAPERKLIKARITFMPCANVTGKHKLPLFVVRTANKPRAFKSVTLPVCYCGQKDAWVTRELLFDWFKTEFVPAVLQHMKSINLPQQALLLLDNCPGHSSTKELCTDDSEISAMFLPPNMIALIQPMDQNVIQNIKLGYRKLFLTNILNDSVFNENLEKTLKNINLKDVVFSLANCWASVSTLLINKSCKNLLSNFIDSEVEENVQT</sequence>
<accession>A0A4Y2PGD4</accession>
<dbReference type="AlphaFoldDB" id="A0A4Y2PGD4"/>
<organism evidence="2 3">
    <name type="scientific">Araneus ventricosus</name>
    <name type="common">Orbweaver spider</name>
    <name type="synonym">Epeira ventricosa</name>
    <dbReference type="NCBI Taxonomy" id="182803"/>
    <lineage>
        <taxon>Eukaryota</taxon>
        <taxon>Metazoa</taxon>
        <taxon>Ecdysozoa</taxon>
        <taxon>Arthropoda</taxon>
        <taxon>Chelicerata</taxon>
        <taxon>Arachnida</taxon>
        <taxon>Araneae</taxon>
        <taxon>Araneomorphae</taxon>
        <taxon>Entelegynae</taxon>
        <taxon>Araneoidea</taxon>
        <taxon>Araneidae</taxon>
        <taxon>Araneus</taxon>
    </lineage>
</organism>
<keyword evidence="3" id="KW-1185">Reference proteome</keyword>
<comment type="caution">
    <text evidence="2">The sequence shown here is derived from an EMBL/GenBank/DDBJ whole genome shotgun (WGS) entry which is preliminary data.</text>
</comment>
<dbReference type="InterPro" id="IPR050863">
    <property type="entry name" value="CenT-Element_Derived"/>
</dbReference>
<name>A0A4Y2PGD4_ARAVE</name>
<reference evidence="2 3" key="1">
    <citation type="journal article" date="2019" name="Sci. Rep.">
        <title>Orb-weaving spider Araneus ventricosus genome elucidates the spidroin gene catalogue.</title>
        <authorList>
            <person name="Kono N."/>
            <person name="Nakamura H."/>
            <person name="Ohtoshi R."/>
            <person name="Moran D.A.P."/>
            <person name="Shinohara A."/>
            <person name="Yoshida Y."/>
            <person name="Fujiwara M."/>
            <person name="Mori M."/>
            <person name="Tomita M."/>
            <person name="Arakawa K."/>
        </authorList>
    </citation>
    <scope>NUCLEOTIDE SEQUENCE [LARGE SCALE GENOMIC DNA]</scope>
</reference>
<dbReference type="GO" id="GO:0003677">
    <property type="term" value="F:DNA binding"/>
    <property type="evidence" value="ECO:0007669"/>
    <property type="project" value="TreeGrafter"/>
</dbReference>
<gene>
    <name evidence="2" type="primary">JRKL_9</name>
    <name evidence="2" type="ORF">AVEN_269781_1</name>
</gene>